<evidence type="ECO:0000313" key="2">
    <source>
        <dbReference type="EMBL" id="KAF7427352.1"/>
    </source>
</evidence>
<comment type="caution">
    <text evidence="2">The sequence shown here is derived from an EMBL/GenBank/DDBJ whole genome shotgun (WGS) entry which is preliminary data.</text>
</comment>
<feature type="region of interest" description="Disordered" evidence="1">
    <location>
        <begin position="76"/>
        <end position="98"/>
    </location>
</feature>
<reference evidence="2" key="1">
    <citation type="journal article" date="2020" name="G3 (Bethesda)">
        <title>High-Quality Assemblies for Three Invasive Social Wasps from the &lt;i&gt;Vespula&lt;/i&gt; Genus.</title>
        <authorList>
            <person name="Harrop T.W.R."/>
            <person name="Guhlin J."/>
            <person name="McLaughlin G.M."/>
            <person name="Permina E."/>
            <person name="Stockwell P."/>
            <person name="Gilligan J."/>
            <person name="Le Lec M.F."/>
            <person name="Gruber M.A.M."/>
            <person name="Quinn O."/>
            <person name="Lovegrove M."/>
            <person name="Duncan E.J."/>
            <person name="Remnant E.J."/>
            <person name="Van Eeckhoven J."/>
            <person name="Graham B."/>
            <person name="Knapp R.A."/>
            <person name="Langford K.W."/>
            <person name="Kronenberg Z."/>
            <person name="Press M.O."/>
            <person name="Eacker S.M."/>
            <person name="Wilson-Rankin E.E."/>
            <person name="Purcell J."/>
            <person name="Lester P.J."/>
            <person name="Dearden P.K."/>
        </authorList>
    </citation>
    <scope>NUCLEOTIDE SEQUENCE</scope>
    <source>
        <strain evidence="2">Volc-1</strain>
    </source>
</reference>
<accession>A0A834UB64</accession>
<organism evidence="2 3">
    <name type="scientific">Vespula pensylvanica</name>
    <name type="common">Western yellow jacket</name>
    <name type="synonym">Wasp</name>
    <dbReference type="NCBI Taxonomy" id="30213"/>
    <lineage>
        <taxon>Eukaryota</taxon>
        <taxon>Metazoa</taxon>
        <taxon>Ecdysozoa</taxon>
        <taxon>Arthropoda</taxon>
        <taxon>Hexapoda</taxon>
        <taxon>Insecta</taxon>
        <taxon>Pterygota</taxon>
        <taxon>Neoptera</taxon>
        <taxon>Endopterygota</taxon>
        <taxon>Hymenoptera</taxon>
        <taxon>Apocrita</taxon>
        <taxon>Aculeata</taxon>
        <taxon>Vespoidea</taxon>
        <taxon>Vespidae</taxon>
        <taxon>Vespinae</taxon>
        <taxon>Vespula</taxon>
    </lineage>
</organism>
<dbReference type="EMBL" id="JACSDY010000005">
    <property type="protein sequence ID" value="KAF7427352.1"/>
    <property type="molecule type" value="Genomic_DNA"/>
</dbReference>
<dbReference type="AlphaFoldDB" id="A0A834UB64"/>
<name>A0A834UB64_VESPE</name>
<proteinExistence type="predicted"/>
<feature type="compositionally biased region" description="Basic and acidic residues" evidence="1">
    <location>
        <begin position="1"/>
        <end position="15"/>
    </location>
</feature>
<sequence>MLDGKEKGSVRDKEGSSTGGQRTKLRRASLRTRPPSSSLTELTFFNLLIQGQVPREIATSTTFQDSLSFSAWLGKPRKSSWHEEKAKSREREKKKWGL</sequence>
<keyword evidence="3" id="KW-1185">Reference proteome</keyword>
<protein>
    <submittedName>
        <fullName evidence="2">Uncharacterized protein</fullName>
    </submittedName>
</protein>
<evidence type="ECO:0000256" key="1">
    <source>
        <dbReference type="SAM" id="MobiDB-lite"/>
    </source>
</evidence>
<dbReference type="Proteomes" id="UP000600918">
    <property type="component" value="Unassembled WGS sequence"/>
</dbReference>
<feature type="region of interest" description="Disordered" evidence="1">
    <location>
        <begin position="1"/>
        <end position="36"/>
    </location>
</feature>
<evidence type="ECO:0000313" key="3">
    <source>
        <dbReference type="Proteomes" id="UP000600918"/>
    </source>
</evidence>
<feature type="compositionally biased region" description="Basic and acidic residues" evidence="1">
    <location>
        <begin position="80"/>
        <end position="98"/>
    </location>
</feature>
<gene>
    <name evidence="2" type="ORF">H0235_007046</name>
</gene>